<evidence type="ECO:0000256" key="1">
    <source>
        <dbReference type="ARBA" id="ARBA00004123"/>
    </source>
</evidence>
<dbReference type="GO" id="GO:0000408">
    <property type="term" value="C:EKC/KEOPS complex"/>
    <property type="evidence" value="ECO:0007669"/>
    <property type="project" value="TreeGrafter"/>
</dbReference>
<dbReference type="GO" id="GO:0070525">
    <property type="term" value="P:tRNA threonylcarbamoyladenosine metabolic process"/>
    <property type="evidence" value="ECO:0007669"/>
    <property type="project" value="TreeGrafter"/>
</dbReference>
<evidence type="ECO:0000313" key="10">
    <source>
        <dbReference type="Proteomes" id="UP000324832"/>
    </source>
</evidence>
<accession>A0A5E4PQU8</accession>
<dbReference type="PANTHER" id="PTHR31283:SF5">
    <property type="entry name" value="EKC_KEOPS COMPLEX SUBUNIT LAGE3"/>
    <property type="match status" value="1"/>
</dbReference>
<dbReference type="Pfam" id="PF09341">
    <property type="entry name" value="Pcc1"/>
    <property type="match status" value="1"/>
</dbReference>
<sequence length="85" mass="9603">MLCDMSIETKNIQLQIPFSSPREAKLVYEVLNVDKELKGIKRELSTDGAELIVNFEGEDLKKLRVSVNGFLQSIKLVTKTMACFP</sequence>
<dbReference type="InterPro" id="IPR015419">
    <property type="entry name" value="CTAG/Pcc1"/>
</dbReference>
<dbReference type="AlphaFoldDB" id="A0A5E4PQU8"/>
<proteinExistence type="inferred from homology"/>
<comment type="function">
    <text evidence="7">Component of the EKC/KEOPS complex that is required for the formation of a threonylcarbamoyl group on adenosine at position 37 (t(6)A37) in tRNAs that read codons beginning with adenine. The complex is probably involved in the transfer of the threonylcarbamoyl moiety of threonylcarbamoyl-AMP (TC-AMP) to the N6 group of A37. LAGE3 functions as a dimerization module for the complex.</text>
</comment>
<evidence type="ECO:0000256" key="3">
    <source>
        <dbReference type="ARBA" id="ARBA00007073"/>
    </source>
</evidence>
<dbReference type="GO" id="GO:0005634">
    <property type="term" value="C:nucleus"/>
    <property type="evidence" value="ECO:0007669"/>
    <property type="project" value="UniProtKB-SubCell"/>
</dbReference>
<evidence type="ECO:0000256" key="5">
    <source>
        <dbReference type="ARBA" id="ARBA00022694"/>
    </source>
</evidence>
<keyword evidence="4" id="KW-0963">Cytoplasm</keyword>
<evidence type="ECO:0000256" key="8">
    <source>
        <dbReference type="ARBA" id="ARBA00076355"/>
    </source>
</evidence>
<dbReference type="GO" id="GO:0005737">
    <property type="term" value="C:cytoplasm"/>
    <property type="evidence" value="ECO:0007669"/>
    <property type="project" value="UniProtKB-SubCell"/>
</dbReference>
<evidence type="ECO:0000256" key="2">
    <source>
        <dbReference type="ARBA" id="ARBA00004496"/>
    </source>
</evidence>
<dbReference type="PANTHER" id="PTHR31283">
    <property type="entry name" value="EKC/KEOPS COMPLEX SUBUNIT PCC1 FAMILY MEMBER"/>
    <property type="match status" value="1"/>
</dbReference>
<dbReference type="NCBIfam" id="NF011470">
    <property type="entry name" value="PRK14887.1"/>
    <property type="match status" value="1"/>
</dbReference>
<evidence type="ECO:0000256" key="4">
    <source>
        <dbReference type="ARBA" id="ARBA00022490"/>
    </source>
</evidence>
<dbReference type="Proteomes" id="UP000324832">
    <property type="component" value="Unassembled WGS sequence"/>
</dbReference>
<keyword evidence="10" id="KW-1185">Reference proteome</keyword>
<evidence type="ECO:0000256" key="7">
    <source>
        <dbReference type="ARBA" id="ARBA00053047"/>
    </source>
</evidence>
<protein>
    <recommendedName>
        <fullName evidence="8">L antigen family member 3</fullName>
    </recommendedName>
</protein>
<dbReference type="FunFam" id="3.30.310.50:FF:000005">
    <property type="entry name" value="L antigen family member 3"/>
    <property type="match status" value="1"/>
</dbReference>
<comment type="similarity">
    <text evidence="3">Belongs to the CTAG/PCC1 family.</text>
</comment>
<dbReference type="GO" id="GO:0008033">
    <property type="term" value="P:tRNA processing"/>
    <property type="evidence" value="ECO:0007669"/>
    <property type="project" value="UniProtKB-KW"/>
</dbReference>
<dbReference type="Gene3D" id="3.30.310.50">
    <property type="entry name" value="Alpha-D-phosphohexomutase, C-terminal domain"/>
    <property type="match status" value="1"/>
</dbReference>
<comment type="subcellular location">
    <subcellularLocation>
        <location evidence="2">Cytoplasm</location>
    </subcellularLocation>
    <subcellularLocation>
        <location evidence="1">Nucleus</location>
    </subcellularLocation>
</comment>
<reference evidence="9 10" key="1">
    <citation type="submission" date="2017-07" db="EMBL/GenBank/DDBJ databases">
        <authorList>
            <person name="Talla V."/>
            <person name="Backstrom N."/>
        </authorList>
    </citation>
    <scope>NUCLEOTIDE SEQUENCE [LARGE SCALE GENOMIC DNA]</scope>
</reference>
<organism evidence="9 10">
    <name type="scientific">Leptidea sinapis</name>
    <dbReference type="NCBI Taxonomy" id="189913"/>
    <lineage>
        <taxon>Eukaryota</taxon>
        <taxon>Metazoa</taxon>
        <taxon>Ecdysozoa</taxon>
        <taxon>Arthropoda</taxon>
        <taxon>Hexapoda</taxon>
        <taxon>Insecta</taxon>
        <taxon>Pterygota</taxon>
        <taxon>Neoptera</taxon>
        <taxon>Endopterygota</taxon>
        <taxon>Lepidoptera</taxon>
        <taxon>Glossata</taxon>
        <taxon>Ditrysia</taxon>
        <taxon>Papilionoidea</taxon>
        <taxon>Pieridae</taxon>
        <taxon>Dismorphiinae</taxon>
        <taxon>Leptidea</taxon>
    </lineage>
</organism>
<evidence type="ECO:0000256" key="6">
    <source>
        <dbReference type="ARBA" id="ARBA00023242"/>
    </source>
</evidence>
<evidence type="ECO:0000313" key="9">
    <source>
        <dbReference type="EMBL" id="VVC87405.1"/>
    </source>
</evidence>
<gene>
    <name evidence="9" type="ORF">LSINAPIS_LOCUS1022</name>
</gene>
<keyword evidence="6" id="KW-0539">Nucleus</keyword>
<keyword evidence="5" id="KW-0819">tRNA processing</keyword>
<name>A0A5E4PQU8_9NEOP</name>
<dbReference type="EMBL" id="FZQP02000115">
    <property type="protein sequence ID" value="VVC87405.1"/>
    <property type="molecule type" value="Genomic_DNA"/>
</dbReference>